<sequence>MKIIVPMAGRGSRLRPHTLTVPKPLIPIAGKPIVQRLVEDITKVAGEKIDEIAFIIGDFGPEVEASLIKIAEKLGAKGTVYTQDEPLGTAHAIKCAEASMQGDVVVAFADTLFKADFVLDKNSDGVIWVKKVDDPSAFGVVKLDDYGFITDFVEKPSTFVSDLAIIGIYYFNSAEKLMSEINYIMDNDIKVGGEYQLTTALENLRQKGAKFSLGKVDDWMDCGNKNSTVETNGKVLEYERENVAKFPASAKIENCMIIAPCFIGENVEIYNSKIGPGVSIGNNTKVINSNIDNSLIQENTVIDHGNLSNSMIGNSAQYYGVAREISLGDFSVLDFVSNTSNH</sequence>
<dbReference type="Pfam" id="PF00483">
    <property type="entry name" value="NTP_transferase"/>
    <property type="match status" value="1"/>
</dbReference>
<comment type="caution">
    <text evidence="2">The sequence shown here is derived from an EMBL/GenBank/DDBJ whole genome shotgun (WGS) entry which is preliminary data.</text>
</comment>
<keyword evidence="2" id="KW-0808">Transferase</keyword>
<gene>
    <name evidence="2" type="ORF">OA86_07560</name>
</gene>
<dbReference type="Proteomes" id="UP000031473">
    <property type="component" value="Unassembled WGS sequence"/>
</dbReference>
<evidence type="ECO:0000259" key="1">
    <source>
        <dbReference type="Pfam" id="PF00483"/>
    </source>
</evidence>
<dbReference type="EMBL" id="JSYL01000003">
    <property type="protein sequence ID" value="KIA89431.1"/>
    <property type="molecule type" value="Genomic_DNA"/>
</dbReference>
<dbReference type="PANTHER" id="PTHR42883">
    <property type="entry name" value="GLUCOSE-1-PHOSPHATE THYMIDYLTRANSFERASE"/>
    <property type="match status" value="1"/>
</dbReference>
<evidence type="ECO:0000313" key="3">
    <source>
        <dbReference type="Proteomes" id="UP000031473"/>
    </source>
</evidence>
<dbReference type="STRING" id="266749.SAMN05421876_105247"/>
<dbReference type="OrthoDB" id="9803871at2"/>
<dbReference type="Gene3D" id="3.90.550.10">
    <property type="entry name" value="Spore Coat Polysaccharide Biosynthesis Protein SpsA, Chain A"/>
    <property type="match status" value="1"/>
</dbReference>
<protein>
    <submittedName>
        <fullName evidence="2">Nucleotidyltransferase</fullName>
    </submittedName>
</protein>
<dbReference type="PANTHER" id="PTHR42883:SF2">
    <property type="entry name" value="THYMIDYLYLTRANSFERASE"/>
    <property type="match status" value="1"/>
</dbReference>
<dbReference type="InterPro" id="IPR029044">
    <property type="entry name" value="Nucleotide-diphossugar_trans"/>
</dbReference>
<reference evidence="2 3" key="1">
    <citation type="submission" date="2014-10" db="EMBL/GenBank/DDBJ databases">
        <title>Kaistella jeonii genome.</title>
        <authorList>
            <person name="Clayton J.T."/>
            <person name="Newman J.D."/>
        </authorList>
    </citation>
    <scope>NUCLEOTIDE SEQUENCE [LARGE SCALE GENOMIC DNA]</scope>
    <source>
        <strain evidence="2 3">DSM 17048</strain>
    </source>
</reference>
<dbReference type="RefSeq" id="WP_039351212.1">
    <property type="nucleotide sequence ID" value="NZ_FOLA01000005.1"/>
</dbReference>
<dbReference type="AlphaFoldDB" id="A0A0C1CYF9"/>
<evidence type="ECO:0000313" key="2">
    <source>
        <dbReference type="EMBL" id="KIA89431.1"/>
    </source>
</evidence>
<dbReference type="SUPFAM" id="SSF53448">
    <property type="entry name" value="Nucleotide-diphospho-sugar transferases"/>
    <property type="match status" value="1"/>
</dbReference>
<keyword evidence="3" id="KW-1185">Reference proteome</keyword>
<dbReference type="InterPro" id="IPR005835">
    <property type="entry name" value="NTP_transferase_dom"/>
</dbReference>
<proteinExistence type="predicted"/>
<organism evidence="2 3">
    <name type="scientific">Kaistella jeonii</name>
    <dbReference type="NCBI Taxonomy" id="266749"/>
    <lineage>
        <taxon>Bacteria</taxon>
        <taxon>Pseudomonadati</taxon>
        <taxon>Bacteroidota</taxon>
        <taxon>Flavobacteriia</taxon>
        <taxon>Flavobacteriales</taxon>
        <taxon>Weeksellaceae</taxon>
        <taxon>Chryseobacterium group</taxon>
        <taxon>Kaistella</taxon>
    </lineage>
</organism>
<dbReference type="GO" id="GO:0016740">
    <property type="term" value="F:transferase activity"/>
    <property type="evidence" value="ECO:0007669"/>
    <property type="project" value="UniProtKB-KW"/>
</dbReference>
<accession>A0A0C1CYF9</accession>
<dbReference type="CDD" id="cd04181">
    <property type="entry name" value="NTP_transferase"/>
    <property type="match status" value="1"/>
</dbReference>
<feature type="domain" description="Nucleotidyl transferase" evidence="1">
    <location>
        <begin position="7"/>
        <end position="236"/>
    </location>
</feature>
<dbReference type="Gene3D" id="2.160.10.10">
    <property type="entry name" value="Hexapeptide repeat proteins"/>
    <property type="match status" value="1"/>
</dbReference>
<name>A0A0C1CYF9_9FLAO</name>